<name>A0A563VWZ4_9CYAN</name>
<organism evidence="2 3">
    <name type="scientific">Hyella patelloides LEGE 07179</name>
    <dbReference type="NCBI Taxonomy" id="945734"/>
    <lineage>
        <taxon>Bacteria</taxon>
        <taxon>Bacillati</taxon>
        <taxon>Cyanobacteriota</taxon>
        <taxon>Cyanophyceae</taxon>
        <taxon>Pleurocapsales</taxon>
        <taxon>Hyellaceae</taxon>
        <taxon>Hyella</taxon>
    </lineage>
</organism>
<gene>
    <name evidence="2" type="ORF">H1P_3920006</name>
</gene>
<reference evidence="2 3" key="1">
    <citation type="submission" date="2019-01" db="EMBL/GenBank/DDBJ databases">
        <authorList>
            <person name="Brito A."/>
        </authorList>
    </citation>
    <scope>NUCLEOTIDE SEQUENCE [LARGE SCALE GENOMIC DNA]</scope>
    <source>
        <strain evidence="2">1</strain>
    </source>
</reference>
<feature type="compositionally biased region" description="Basic and acidic residues" evidence="1">
    <location>
        <begin position="109"/>
        <end position="119"/>
    </location>
</feature>
<dbReference type="Proteomes" id="UP000320055">
    <property type="component" value="Unassembled WGS sequence"/>
</dbReference>
<evidence type="ECO:0000313" key="3">
    <source>
        <dbReference type="Proteomes" id="UP000320055"/>
    </source>
</evidence>
<dbReference type="RefSeq" id="WP_144874801.1">
    <property type="nucleotide sequence ID" value="NZ_LR214128.1"/>
</dbReference>
<evidence type="ECO:0000313" key="2">
    <source>
        <dbReference type="EMBL" id="VEP15978.1"/>
    </source>
</evidence>
<evidence type="ECO:0000256" key="1">
    <source>
        <dbReference type="SAM" id="MobiDB-lite"/>
    </source>
</evidence>
<sequence length="119" mass="13068">MTVMFLLLGTSLRQHSVALPLETSLSENQISQAIVAVQPKGKQTPHNSTIQQNKGFFEDLKEDVEDVQNDVVETGEDVQNDVVETGEDAKNNAVETGEDVQNDVVETGEDAKNDVVERE</sequence>
<feature type="region of interest" description="Disordered" evidence="1">
    <location>
        <begin position="81"/>
        <end position="119"/>
    </location>
</feature>
<keyword evidence="3" id="KW-1185">Reference proteome</keyword>
<dbReference type="AlphaFoldDB" id="A0A563VWZ4"/>
<proteinExistence type="predicted"/>
<protein>
    <submittedName>
        <fullName evidence="2">Uncharacterized protein</fullName>
    </submittedName>
</protein>
<dbReference type="EMBL" id="CAACVJ010000326">
    <property type="protein sequence ID" value="VEP15978.1"/>
    <property type="molecule type" value="Genomic_DNA"/>
</dbReference>
<accession>A0A563VWZ4</accession>